<organism evidence="4 5">
    <name type="scientific">Porites lobata</name>
    <dbReference type="NCBI Taxonomy" id="104759"/>
    <lineage>
        <taxon>Eukaryota</taxon>
        <taxon>Metazoa</taxon>
        <taxon>Cnidaria</taxon>
        <taxon>Anthozoa</taxon>
        <taxon>Hexacorallia</taxon>
        <taxon>Scleractinia</taxon>
        <taxon>Fungiina</taxon>
        <taxon>Poritidae</taxon>
        <taxon>Porites</taxon>
    </lineage>
</organism>
<dbReference type="Pfam" id="PF00622">
    <property type="entry name" value="SPRY"/>
    <property type="match status" value="2"/>
</dbReference>
<dbReference type="InterPro" id="IPR043136">
    <property type="entry name" value="B30.2/SPRY_sf"/>
</dbReference>
<dbReference type="SMART" id="SM00449">
    <property type="entry name" value="SPRY"/>
    <property type="match status" value="1"/>
</dbReference>
<protein>
    <recommendedName>
        <fullName evidence="3">B30.2/SPRY domain-containing protein</fullName>
    </recommendedName>
</protein>
<evidence type="ECO:0000313" key="5">
    <source>
        <dbReference type="Proteomes" id="UP001159405"/>
    </source>
</evidence>
<evidence type="ECO:0000313" key="4">
    <source>
        <dbReference type="EMBL" id="CAH3161551.1"/>
    </source>
</evidence>
<evidence type="ECO:0000256" key="1">
    <source>
        <dbReference type="ARBA" id="ARBA00004123"/>
    </source>
</evidence>
<sequence>MDMEFWAGKPIPGDLYRVKLHKEVLLSMNDRAPQLKLSDDRLSVTGEKGYCMLRATHGVLKGNWYFEVRILATVDLPPDSATRIGWSQLYGNLQAPLGYDKFSYSWRSKKGTRFHESKGKHYSDGYSSGDVIGFFISLPLNNRRPAEFLPPTFKDKALIKFKNHLYFEEKDLVDKAEKNLKPLLGSQIKFFKNGVCQGVAWQDIHEGTYYPAVSVFKNATVTLNFGPDFKYPPTDEDFQPMSFKAMEFAVEQSLSDLLYLVDSQERPVPLPEKILIPPKRK</sequence>
<dbReference type="InterPro" id="IPR001870">
    <property type="entry name" value="B30.2/SPRY"/>
</dbReference>
<comment type="subcellular location">
    <subcellularLocation>
        <location evidence="1">Nucleus</location>
    </subcellularLocation>
</comment>
<accession>A0ABN8QCZ0</accession>
<dbReference type="InterPro" id="IPR037353">
    <property type="entry name" value="ASH2"/>
</dbReference>
<feature type="domain" description="B30.2/SPRY" evidence="3">
    <location>
        <begin position="3"/>
        <end position="230"/>
    </location>
</feature>
<dbReference type="InterPro" id="IPR013320">
    <property type="entry name" value="ConA-like_dom_sf"/>
</dbReference>
<evidence type="ECO:0000256" key="2">
    <source>
        <dbReference type="ARBA" id="ARBA00023242"/>
    </source>
</evidence>
<dbReference type="PROSITE" id="PS50188">
    <property type="entry name" value="B302_SPRY"/>
    <property type="match status" value="1"/>
</dbReference>
<evidence type="ECO:0000259" key="3">
    <source>
        <dbReference type="PROSITE" id="PS50188"/>
    </source>
</evidence>
<keyword evidence="5" id="KW-1185">Reference proteome</keyword>
<dbReference type="EMBL" id="CALNXK010000120">
    <property type="protein sequence ID" value="CAH3161551.1"/>
    <property type="molecule type" value="Genomic_DNA"/>
</dbReference>
<proteinExistence type="predicted"/>
<dbReference type="PANTHER" id="PTHR10598:SF0">
    <property type="entry name" value="SET1_ASH2 HISTONE METHYLTRANSFERASE COMPLEX SUBUNIT ASH2"/>
    <property type="match status" value="1"/>
</dbReference>
<gene>
    <name evidence="4" type="ORF">PLOB_00004934</name>
</gene>
<name>A0ABN8QCZ0_9CNID</name>
<dbReference type="PANTHER" id="PTHR10598">
    <property type="entry name" value="SET1/ASH2 HISTONE METHYLTRANSFERASE COMPLEX SUBUNIT ASH2"/>
    <property type="match status" value="1"/>
</dbReference>
<dbReference type="Gene3D" id="2.60.120.920">
    <property type="match status" value="1"/>
</dbReference>
<dbReference type="Proteomes" id="UP001159405">
    <property type="component" value="Unassembled WGS sequence"/>
</dbReference>
<dbReference type="SUPFAM" id="SSF49899">
    <property type="entry name" value="Concanavalin A-like lectins/glucanases"/>
    <property type="match status" value="1"/>
</dbReference>
<reference evidence="4 5" key="1">
    <citation type="submission" date="2022-05" db="EMBL/GenBank/DDBJ databases">
        <authorList>
            <consortium name="Genoscope - CEA"/>
            <person name="William W."/>
        </authorList>
    </citation>
    <scope>NUCLEOTIDE SEQUENCE [LARGE SCALE GENOMIC DNA]</scope>
</reference>
<comment type="caution">
    <text evidence="4">The sequence shown here is derived from an EMBL/GenBank/DDBJ whole genome shotgun (WGS) entry which is preliminary data.</text>
</comment>
<dbReference type="CDD" id="cd12872">
    <property type="entry name" value="SPRY_Ash2"/>
    <property type="match status" value="1"/>
</dbReference>
<dbReference type="InterPro" id="IPR003877">
    <property type="entry name" value="SPRY_dom"/>
</dbReference>
<keyword evidence="2" id="KW-0539">Nucleus</keyword>